<gene>
    <name evidence="1" type="ORF">KUTeg_003556</name>
</gene>
<reference evidence="1 2" key="1">
    <citation type="submission" date="2022-12" db="EMBL/GenBank/DDBJ databases">
        <title>Chromosome-level genome of Tegillarca granosa.</title>
        <authorList>
            <person name="Kim J."/>
        </authorList>
    </citation>
    <scope>NUCLEOTIDE SEQUENCE [LARGE SCALE GENOMIC DNA]</scope>
    <source>
        <strain evidence="1">Teg-2019</strain>
        <tissue evidence="1">Adductor muscle</tissue>
    </source>
</reference>
<evidence type="ECO:0000313" key="2">
    <source>
        <dbReference type="Proteomes" id="UP001217089"/>
    </source>
</evidence>
<dbReference type="Proteomes" id="UP001217089">
    <property type="component" value="Unassembled WGS sequence"/>
</dbReference>
<organism evidence="1 2">
    <name type="scientific">Tegillarca granosa</name>
    <name type="common">Malaysian cockle</name>
    <name type="synonym">Anadara granosa</name>
    <dbReference type="NCBI Taxonomy" id="220873"/>
    <lineage>
        <taxon>Eukaryota</taxon>
        <taxon>Metazoa</taxon>
        <taxon>Spiralia</taxon>
        <taxon>Lophotrochozoa</taxon>
        <taxon>Mollusca</taxon>
        <taxon>Bivalvia</taxon>
        <taxon>Autobranchia</taxon>
        <taxon>Pteriomorphia</taxon>
        <taxon>Arcoida</taxon>
        <taxon>Arcoidea</taxon>
        <taxon>Arcidae</taxon>
        <taxon>Tegillarca</taxon>
    </lineage>
</organism>
<evidence type="ECO:0000313" key="1">
    <source>
        <dbReference type="EMBL" id="KAJ8318465.1"/>
    </source>
</evidence>
<proteinExistence type="predicted"/>
<accession>A0ABQ9FRW3</accession>
<sequence length="260" mass="29882">MAKRFASHVDEIIEKRAKSIPDNTQNANKKAANILRAYLQEKQEDYFEHFYFVKLNEVLRHFYLDAKNVTGHDFMDAKESYKTALNELKACSKDLHKPFGLYNWCHNPDKTEFLSSESLSSPAIYHRVSDDEKVQMDQAVTSAIRGPNKMPARHHHPNHLHETWVNQNHTTQYTWISDTPHVTKPVAPCGKGQRYVILHAGRKGTGLIPGCDLVFKAKSGDGDYHKKMNGDVYLHWFEHKLLPTLNNPSVIIQDNAISQY</sequence>
<name>A0ABQ9FRW3_TEGGR</name>
<comment type="caution">
    <text evidence="1">The sequence shown here is derived from an EMBL/GenBank/DDBJ whole genome shotgun (WGS) entry which is preliminary data.</text>
</comment>
<keyword evidence="2" id="KW-1185">Reference proteome</keyword>
<dbReference type="InterPro" id="IPR036397">
    <property type="entry name" value="RNaseH_sf"/>
</dbReference>
<dbReference type="Gene3D" id="3.30.420.10">
    <property type="entry name" value="Ribonuclease H-like superfamily/Ribonuclease H"/>
    <property type="match status" value="1"/>
</dbReference>
<dbReference type="EMBL" id="JARBDR010000214">
    <property type="protein sequence ID" value="KAJ8318465.1"/>
    <property type="molecule type" value="Genomic_DNA"/>
</dbReference>
<protein>
    <submittedName>
        <fullName evidence="1">Uncharacterized protein</fullName>
    </submittedName>
</protein>